<dbReference type="GO" id="GO:0000324">
    <property type="term" value="C:fungal-type vacuole"/>
    <property type="evidence" value="ECO:0007669"/>
    <property type="project" value="TreeGrafter"/>
</dbReference>
<evidence type="ECO:0000256" key="5">
    <source>
        <dbReference type="ARBA" id="ARBA00022801"/>
    </source>
</evidence>
<sequence length="528" mass="58196">MSNPSRFINKFANLSSIVSPSILIIWLSTHFNKMMLRALAAAFYAPGVLGAISVQGEQQQQAPLLAAADDWVNAKVVTHEAHPHHSLSFTAHSAGDVKATRTAGGDKTPNILDVCPGATDGYTGYLNSGSKHFYFAYFESRSSPKDDPLVMWINGGPGCSSMTGLLMELGPCAIDDGGESAHENKDSWINAANVFFLDQPIGVGFSYSDNSSDHARGTFAASEDIYAFMQLWYKAFPDSRSLPFSIAGESYGGHYIPIFASHINDMNKISPPETQIPLESVLIGNGIFADTVQATSSYDITCTNVTGIGPILEDDVCKRMAAAVPRCEYLMKACEDYPDPIVCSGAYDYCGSELQNPYFHSGRNYYDVSKPCVGPLCYPIMKSITTFLRRDGVRKAFGVNPDTPKFEACSDKVGDEFRKANDGLIDTRPFVADLLHSEIRVLIYVGTYDWICNFVGNERVFGSLPWKGLADFRYQQENNKQVWEGGLWWESGVLRYVRINGAGHMVPFDKPKHAINMFSAWLNKKPLV</sequence>
<dbReference type="PANTHER" id="PTHR11802">
    <property type="entry name" value="SERINE PROTEASE FAMILY S10 SERINE CARBOXYPEPTIDASE"/>
    <property type="match status" value="1"/>
</dbReference>
<dbReference type="InterPro" id="IPR029058">
    <property type="entry name" value="AB_hydrolase_fold"/>
</dbReference>
<name>A0AAW0QK36_9PEZI</name>
<dbReference type="Gene3D" id="1.10.287.410">
    <property type="match status" value="1"/>
</dbReference>
<dbReference type="PROSITE" id="PS00131">
    <property type="entry name" value="CARBOXYPEPT_SER_SER"/>
    <property type="match status" value="1"/>
</dbReference>
<keyword evidence="10" id="KW-1185">Reference proteome</keyword>
<dbReference type="PROSITE" id="PS00560">
    <property type="entry name" value="CARBOXYPEPT_SER_HIS"/>
    <property type="match status" value="1"/>
</dbReference>
<keyword evidence="6" id="KW-0325">Glycoprotein</keyword>
<feature type="transmembrane region" description="Helical" evidence="8">
    <location>
        <begin position="7"/>
        <end position="28"/>
    </location>
</feature>
<evidence type="ECO:0000313" key="10">
    <source>
        <dbReference type="Proteomes" id="UP001392437"/>
    </source>
</evidence>
<comment type="similarity">
    <text evidence="1 7">Belongs to the peptidase S10 family.</text>
</comment>
<dbReference type="InterPro" id="IPR001563">
    <property type="entry name" value="Peptidase_S10"/>
</dbReference>
<comment type="caution">
    <text evidence="9">The sequence shown here is derived from an EMBL/GenBank/DDBJ whole genome shotgun (WGS) entry which is preliminary data.</text>
</comment>
<evidence type="ECO:0000256" key="4">
    <source>
        <dbReference type="ARBA" id="ARBA00022729"/>
    </source>
</evidence>
<dbReference type="Pfam" id="PF00450">
    <property type="entry name" value="Peptidase_S10"/>
    <property type="match status" value="1"/>
</dbReference>
<dbReference type="SUPFAM" id="SSF53474">
    <property type="entry name" value="alpha/beta-Hydrolases"/>
    <property type="match status" value="1"/>
</dbReference>
<dbReference type="PANTHER" id="PTHR11802:SF113">
    <property type="entry name" value="SERINE CARBOXYPEPTIDASE CTSA-4.1"/>
    <property type="match status" value="1"/>
</dbReference>
<keyword evidence="8" id="KW-0812">Transmembrane</keyword>
<dbReference type="Proteomes" id="UP001392437">
    <property type="component" value="Unassembled WGS sequence"/>
</dbReference>
<proteinExistence type="inferred from homology"/>
<evidence type="ECO:0000256" key="3">
    <source>
        <dbReference type="ARBA" id="ARBA00022670"/>
    </source>
</evidence>
<evidence type="ECO:0000256" key="7">
    <source>
        <dbReference type="RuleBase" id="RU361156"/>
    </source>
</evidence>
<gene>
    <name evidence="9" type="ORF">PG999_013188</name>
</gene>
<dbReference type="AlphaFoldDB" id="A0AAW0QK36"/>
<evidence type="ECO:0000256" key="1">
    <source>
        <dbReference type="ARBA" id="ARBA00009431"/>
    </source>
</evidence>
<accession>A0AAW0QK36</accession>
<dbReference type="GO" id="GO:0006508">
    <property type="term" value="P:proteolysis"/>
    <property type="evidence" value="ECO:0007669"/>
    <property type="project" value="UniProtKB-KW"/>
</dbReference>
<evidence type="ECO:0000256" key="6">
    <source>
        <dbReference type="ARBA" id="ARBA00023180"/>
    </source>
</evidence>
<keyword evidence="5 7" id="KW-0378">Hydrolase</keyword>
<dbReference type="PRINTS" id="PR00724">
    <property type="entry name" value="CRBOXYPTASEC"/>
</dbReference>
<keyword evidence="8" id="KW-0472">Membrane</keyword>
<reference evidence="9 10" key="1">
    <citation type="submission" date="2023-01" db="EMBL/GenBank/DDBJ databases">
        <title>Analysis of 21 Apiospora genomes using comparative genomics revels a genus with tremendous synthesis potential of carbohydrate active enzymes and secondary metabolites.</title>
        <authorList>
            <person name="Sorensen T."/>
        </authorList>
    </citation>
    <scope>NUCLEOTIDE SEQUENCE [LARGE SCALE GENOMIC DNA]</scope>
    <source>
        <strain evidence="9 10">CBS 117206</strain>
    </source>
</reference>
<dbReference type="Gene3D" id="3.40.50.1820">
    <property type="entry name" value="alpha/beta hydrolase"/>
    <property type="match status" value="1"/>
</dbReference>
<keyword evidence="3 7" id="KW-0645">Protease</keyword>
<dbReference type="InterPro" id="IPR018202">
    <property type="entry name" value="Ser_caboxypep_ser_AS"/>
</dbReference>
<keyword evidence="8" id="KW-1133">Transmembrane helix</keyword>
<evidence type="ECO:0000256" key="8">
    <source>
        <dbReference type="SAM" id="Phobius"/>
    </source>
</evidence>
<keyword evidence="4" id="KW-0732">Signal</keyword>
<protein>
    <recommendedName>
        <fullName evidence="7">Carboxypeptidase</fullName>
        <ecNumber evidence="7">3.4.16.-</ecNumber>
    </recommendedName>
</protein>
<evidence type="ECO:0000313" key="9">
    <source>
        <dbReference type="EMBL" id="KAK8097244.1"/>
    </source>
</evidence>
<keyword evidence="2 7" id="KW-0121">Carboxypeptidase</keyword>
<evidence type="ECO:0000256" key="2">
    <source>
        <dbReference type="ARBA" id="ARBA00022645"/>
    </source>
</evidence>
<dbReference type="GO" id="GO:0004185">
    <property type="term" value="F:serine-type carboxypeptidase activity"/>
    <property type="evidence" value="ECO:0007669"/>
    <property type="project" value="UniProtKB-UniRule"/>
</dbReference>
<organism evidence="9 10">
    <name type="scientific">Apiospora kogelbergensis</name>
    <dbReference type="NCBI Taxonomy" id="1337665"/>
    <lineage>
        <taxon>Eukaryota</taxon>
        <taxon>Fungi</taxon>
        <taxon>Dikarya</taxon>
        <taxon>Ascomycota</taxon>
        <taxon>Pezizomycotina</taxon>
        <taxon>Sordariomycetes</taxon>
        <taxon>Xylariomycetidae</taxon>
        <taxon>Amphisphaeriales</taxon>
        <taxon>Apiosporaceae</taxon>
        <taxon>Apiospora</taxon>
    </lineage>
</organism>
<dbReference type="InterPro" id="IPR033124">
    <property type="entry name" value="Ser_caboxypep_his_AS"/>
</dbReference>
<dbReference type="EC" id="3.4.16.-" evidence="7"/>
<dbReference type="EMBL" id="JAQQWP010000010">
    <property type="protein sequence ID" value="KAK8097244.1"/>
    <property type="molecule type" value="Genomic_DNA"/>
</dbReference>